<dbReference type="PANTHER" id="PTHR30346">
    <property type="entry name" value="TRANSCRIPTIONAL DUAL REGULATOR HCAR-RELATED"/>
    <property type="match status" value="1"/>
</dbReference>
<evidence type="ECO:0000259" key="5">
    <source>
        <dbReference type="Pfam" id="PF03466"/>
    </source>
</evidence>
<keyword evidence="4" id="KW-0804">Transcription</keyword>
<organism evidence="6 7">
    <name type="scientific">Crossiella equi</name>
    <dbReference type="NCBI Taxonomy" id="130796"/>
    <lineage>
        <taxon>Bacteria</taxon>
        <taxon>Bacillati</taxon>
        <taxon>Actinomycetota</taxon>
        <taxon>Actinomycetes</taxon>
        <taxon>Pseudonocardiales</taxon>
        <taxon>Pseudonocardiaceae</taxon>
        <taxon>Crossiella</taxon>
    </lineage>
</organism>
<evidence type="ECO:0000313" key="7">
    <source>
        <dbReference type="Proteomes" id="UP001519363"/>
    </source>
</evidence>
<dbReference type="SUPFAM" id="SSF53850">
    <property type="entry name" value="Periplasmic binding protein-like II"/>
    <property type="match status" value="1"/>
</dbReference>
<accession>A0ABS5A669</accession>
<protein>
    <submittedName>
        <fullName evidence="6">DNA-binding transcriptional LysR family regulator</fullName>
    </submittedName>
</protein>
<keyword evidence="2" id="KW-0805">Transcription regulation</keyword>
<gene>
    <name evidence="6" type="ORF">JOF53_000971</name>
</gene>
<evidence type="ECO:0000256" key="3">
    <source>
        <dbReference type="ARBA" id="ARBA00023125"/>
    </source>
</evidence>
<feature type="domain" description="LysR substrate-binding" evidence="5">
    <location>
        <begin position="16"/>
        <end position="221"/>
    </location>
</feature>
<comment type="caution">
    <text evidence="6">The sequence shown here is derived from an EMBL/GenBank/DDBJ whole genome shotgun (WGS) entry which is preliminary data.</text>
</comment>
<evidence type="ECO:0000256" key="4">
    <source>
        <dbReference type="ARBA" id="ARBA00023163"/>
    </source>
</evidence>
<keyword evidence="7" id="KW-1185">Reference proteome</keyword>
<evidence type="ECO:0000313" key="6">
    <source>
        <dbReference type="EMBL" id="MBP2472099.1"/>
    </source>
</evidence>
<name>A0ABS5A669_9PSEU</name>
<dbReference type="GO" id="GO:0003677">
    <property type="term" value="F:DNA binding"/>
    <property type="evidence" value="ECO:0007669"/>
    <property type="project" value="UniProtKB-KW"/>
</dbReference>
<sequence>MALSRVAARSAGRAANGETGRLRVGFIGYAPLLRVLGRFQPAYPDVRLGLHEMSSVRAAAALVAGDVDVAVTRGGPRGAGAEELTSVPVGRDRLVAVVSDRHPYAGQRTVDVAQLRAATLVLAGPEEEPATVSLVHRLLGERNAPQGGTVEARDVHTIIGLAASGLGVGLGPECMRVDRRADVRFLPVTPRTELPPLVMSHRTGDPSPVLAAFLAVAREELTPAARPGSA</sequence>
<dbReference type="RefSeq" id="WP_209706386.1">
    <property type="nucleotide sequence ID" value="NZ_JAGIOO010000001.1"/>
</dbReference>
<comment type="similarity">
    <text evidence="1">Belongs to the LysR transcriptional regulatory family.</text>
</comment>
<dbReference type="Proteomes" id="UP001519363">
    <property type="component" value="Unassembled WGS sequence"/>
</dbReference>
<dbReference type="PANTHER" id="PTHR30346:SF28">
    <property type="entry name" value="HTH-TYPE TRANSCRIPTIONAL REGULATOR CYNR"/>
    <property type="match status" value="1"/>
</dbReference>
<dbReference type="Pfam" id="PF03466">
    <property type="entry name" value="LysR_substrate"/>
    <property type="match status" value="1"/>
</dbReference>
<keyword evidence="3 6" id="KW-0238">DNA-binding</keyword>
<evidence type="ECO:0000256" key="1">
    <source>
        <dbReference type="ARBA" id="ARBA00009437"/>
    </source>
</evidence>
<reference evidence="6 7" key="1">
    <citation type="submission" date="2021-03" db="EMBL/GenBank/DDBJ databases">
        <title>Sequencing the genomes of 1000 actinobacteria strains.</title>
        <authorList>
            <person name="Klenk H.-P."/>
        </authorList>
    </citation>
    <scope>NUCLEOTIDE SEQUENCE [LARGE SCALE GENOMIC DNA]</scope>
    <source>
        <strain evidence="6 7">DSM 44580</strain>
    </source>
</reference>
<proteinExistence type="inferred from homology"/>
<dbReference type="Gene3D" id="3.40.190.10">
    <property type="entry name" value="Periplasmic binding protein-like II"/>
    <property type="match status" value="2"/>
</dbReference>
<dbReference type="EMBL" id="JAGIOO010000001">
    <property type="protein sequence ID" value="MBP2472099.1"/>
    <property type="molecule type" value="Genomic_DNA"/>
</dbReference>
<dbReference type="CDD" id="cd08414">
    <property type="entry name" value="PBP2_LTTR_aromatics_like"/>
    <property type="match status" value="1"/>
</dbReference>
<evidence type="ECO:0000256" key="2">
    <source>
        <dbReference type="ARBA" id="ARBA00023015"/>
    </source>
</evidence>
<dbReference type="InterPro" id="IPR005119">
    <property type="entry name" value="LysR_subst-bd"/>
</dbReference>